<keyword evidence="3" id="KW-1185">Reference proteome</keyword>
<dbReference type="EMBL" id="AGNL01044048">
    <property type="protein sequence ID" value="EJK50295.1"/>
    <property type="molecule type" value="Genomic_DNA"/>
</dbReference>
<evidence type="ECO:0000313" key="3">
    <source>
        <dbReference type="Proteomes" id="UP000266841"/>
    </source>
</evidence>
<organism evidence="2 3">
    <name type="scientific">Thalassiosira oceanica</name>
    <name type="common">Marine diatom</name>
    <dbReference type="NCBI Taxonomy" id="159749"/>
    <lineage>
        <taxon>Eukaryota</taxon>
        <taxon>Sar</taxon>
        <taxon>Stramenopiles</taxon>
        <taxon>Ochrophyta</taxon>
        <taxon>Bacillariophyta</taxon>
        <taxon>Coscinodiscophyceae</taxon>
        <taxon>Thalassiosirophycidae</taxon>
        <taxon>Thalassiosirales</taxon>
        <taxon>Thalassiosiraceae</taxon>
        <taxon>Thalassiosira</taxon>
    </lineage>
</organism>
<sequence>MPPPLLGRSGVRGIVLSLNPPMPPAGWWDGAARPCGPGESSPRRFFRTVPRPLAAEGRNLPVLRDTTCRARAFQRAAQLRDWRRPTNEAAPRDPRPNKATGGRRRGRSSSTLERPPFPRTNEVDPGGSPPTDSVRLGRAVARGPFRVRAGRGGPGRSNRLPSGAPPTAAGPPVLVLRT</sequence>
<accession>K0RAR3</accession>
<feature type="region of interest" description="Disordered" evidence="1">
    <location>
        <begin position="75"/>
        <end position="178"/>
    </location>
</feature>
<comment type="caution">
    <text evidence="2">The sequence shown here is derived from an EMBL/GenBank/DDBJ whole genome shotgun (WGS) entry which is preliminary data.</text>
</comment>
<protein>
    <submittedName>
        <fullName evidence="2">Uncharacterized protein</fullName>
    </submittedName>
</protein>
<proteinExistence type="predicted"/>
<evidence type="ECO:0000256" key="1">
    <source>
        <dbReference type="SAM" id="MobiDB-lite"/>
    </source>
</evidence>
<feature type="compositionally biased region" description="Low complexity" evidence="1">
    <location>
        <begin position="161"/>
        <end position="172"/>
    </location>
</feature>
<dbReference type="AlphaFoldDB" id="K0RAR3"/>
<name>K0RAR3_THAOC</name>
<reference evidence="2 3" key="1">
    <citation type="journal article" date="2012" name="Genome Biol.">
        <title>Genome and low-iron response of an oceanic diatom adapted to chronic iron limitation.</title>
        <authorList>
            <person name="Lommer M."/>
            <person name="Specht M."/>
            <person name="Roy A.S."/>
            <person name="Kraemer L."/>
            <person name="Andreson R."/>
            <person name="Gutowska M.A."/>
            <person name="Wolf J."/>
            <person name="Bergner S.V."/>
            <person name="Schilhabel M.B."/>
            <person name="Klostermeier U.C."/>
            <person name="Beiko R.G."/>
            <person name="Rosenstiel P."/>
            <person name="Hippler M."/>
            <person name="Laroche J."/>
        </authorList>
    </citation>
    <scope>NUCLEOTIDE SEQUENCE [LARGE SCALE GENOMIC DNA]</scope>
    <source>
        <strain evidence="2 3">CCMP1005</strain>
    </source>
</reference>
<feature type="compositionally biased region" description="Basic and acidic residues" evidence="1">
    <location>
        <begin position="78"/>
        <end position="96"/>
    </location>
</feature>
<gene>
    <name evidence="2" type="ORF">THAOC_30758</name>
</gene>
<evidence type="ECO:0000313" key="2">
    <source>
        <dbReference type="EMBL" id="EJK50295.1"/>
    </source>
</evidence>
<feature type="non-terminal residue" evidence="2">
    <location>
        <position position="178"/>
    </location>
</feature>
<dbReference type="Proteomes" id="UP000266841">
    <property type="component" value="Unassembled WGS sequence"/>
</dbReference>